<evidence type="ECO:0000313" key="2">
    <source>
        <dbReference type="EMBL" id="KYZ76072.1"/>
    </source>
</evidence>
<dbReference type="RefSeq" id="WP_066240875.1">
    <property type="nucleotide sequence ID" value="NZ_LSGP01000017.1"/>
</dbReference>
<keyword evidence="1" id="KW-0732">Signal</keyword>
<name>A0A154BQ51_ANASB</name>
<gene>
    <name evidence="2" type="ORF">AXX12_06405</name>
</gene>
<accession>A0A154BQ51</accession>
<proteinExistence type="predicted"/>
<reference evidence="2 3" key="1">
    <citation type="submission" date="2016-02" db="EMBL/GenBank/DDBJ databases">
        <title>Anaerosporomusa subterraneum gen. nov., sp. nov., a spore-forming obligate anaerobe isolated from saprolite.</title>
        <authorList>
            <person name="Choi J.K."/>
            <person name="Shah M."/>
            <person name="Yee N."/>
        </authorList>
    </citation>
    <scope>NUCLEOTIDE SEQUENCE [LARGE SCALE GENOMIC DNA]</scope>
    <source>
        <strain evidence="2 3">RU4</strain>
    </source>
</reference>
<protein>
    <recommendedName>
        <fullName evidence="4">Toluene tolerance protein</fullName>
    </recommendedName>
</protein>
<feature type="signal peptide" evidence="1">
    <location>
        <begin position="1"/>
        <end position="23"/>
    </location>
</feature>
<sequence>MKKGIFFTICLIVFVLLQAIAVAAPVPEQETKQLMSQYNEARQKVEAGIDYRAFSVLRQELSMATQKFRERYPNEAVTEDFVYLNQIYADIEEIWQLKVEQRVQFLPNNNEQGKERGTSKYFIHTVMLKMQYPAVLNASLESKENGYFVNSVLDNLLHYATRETKTMNDKLGKAPVL</sequence>
<evidence type="ECO:0000313" key="3">
    <source>
        <dbReference type="Proteomes" id="UP000076268"/>
    </source>
</evidence>
<dbReference type="EMBL" id="LSGP01000017">
    <property type="protein sequence ID" value="KYZ76072.1"/>
    <property type="molecule type" value="Genomic_DNA"/>
</dbReference>
<comment type="caution">
    <text evidence="2">The sequence shown here is derived from an EMBL/GenBank/DDBJ whole genome shotgun (WGS) entry which is preliminary data.</text>
</comment>
<keyword evidence="3" id="KW-1185">Reference proteome</keyword>
<evidence type="ECO:0008006" key="4">
    <source>
        <dbReference type="Google" id="ProtNLM"/>
    </source>
</evidence>
<dbReference type="Proteomes" id="UP000076268">
    <property type="component" value="Unassembled WGS sequence"/>
</dbReference>
<feature type="chain" id="PRO_5007594878" description="Toluene tolerance protein" evidence="1">
    <location>
        <begin position="24"/>
        <end position="177"/>
    </location>
</feature>
<evidence type="ECO:0000256" key="1">
    <source>
        <dbReference type="SAM" id="SignalP"/>
    </source>
</evidence>
<organism evidence="2 3">
    <name type="scientific">Anaerosporomusa subterranea</name>
    <dbReference type="NCBI Taxonomy" id="1794912"/>
    <lineage>
        <taxon>Bacteria</taxon>
        <taxon>Bacillati</taxon>
        <taxon>Bacillota</taxon>
        <taxon>Negativicutes</taxon>
        <taxon>Acetonemataceae</taxon>
        <taxon>Anaerosporomusa</taxon>
    </lineage>
</organism>
<dbReference type="AlphaFoldDB" id="A0A154BQ51"/>